<evidence type="ECO:0000256" key="4">
    <source>
        <dbReference type="ARBA" id="ARBA00022807"/>
    </source>
</evidence>
<feature type="chain" id="PRO_5018536235" description="Peptidase C1A papain C-terminal domain-containing protein" evidence="7">
    <location>
        <begin position="25"/>
        <end position="343"/>
    </location>
</feature>
<evidence type="ECO:0000313" key="11">
    <source>
        <dbReference type="Proteomes" id="UP000015104"/>
    </source>
</evidence>
<dbReference type="Proteomes" id="UP000015104">
    <property type="component" value="Unassembled WGS sequence"/>
</dbReference>
<dbReference type="PANTHER" id="PTHR12411">
    <property type="entry name" value="CYSTEINE PROTEASE FAMILY C1-RELATED"/>
    <property type="match status" value="1"/>
</dbReference>
<dbReference type="OrthoDB" id="10253408at2759"/>
<dbReference type="eggNOG" id="KOG1543">
    <property type="taxonomic scope" value="Eukaryota"/>
</dbReference>
<dbReference type="GO" id="GO:0008234">
    <property type="term" value="F:cysteine-type peptidase activity"/>
    <property type="evidence" value="ECO:0007669"/>
    <property type="project" value="UniProtKB-KW"/>
</dbReference>
<dbReference type="InterPro" id="IPR000668">
    <property type="entry name" value="Peptidase_C1A_C"/>
</dbReference>
<dbReference type="PROSITE" id="PS00640">
    <property type="entry name" value="THIOL_PROTEASE_ASN"/>
    <property type="match status" value="1"/>
</dbReference>
<dbReference type="Pfam" id="PF00112">
    <property type="entry name" value="Peptidase_C1"/>
    <property type="match status" value="1"/>
</dbReference>
<dbReference type="KEGG" id="tut:107364383"/>
<evidence type="ECO:0000256" key="7">
    <source>
        <dbReference type="SAM" id="SignalP"/>
    </source>
</evidence>
<dbReference type="GO" id="GO:0006508">
    <property type="term" value="P:proteolysis"/>
    <property type="evidence" value="ECO:0007669"/>
    <property type="project" value="UniProtKB-KW"/>
</dbReference>
<dbReference type="CDD" id="cd02248">
    <property type="entry name" value="Peptidase_C1A"/>
    <property type="match status" value="1"/>
</dbReference>
<dbReference type="InterPro" id="IPR039417">
    <property type="entry name" value="Peptidase_C1A_papain-like"/>
</dbReference>
<feature type="domain" description="Cathepsin propeptide inhibitor" evidence="9">
    <location>
        <begin position="34"/>
        <end position="94"/>
    </location>
</feature>
<dbReference type="PROSITE" id="PS00639">
    <property type="entry name" value="THIOL_PROTEASE_HIS"/>
    <property type="match status" value="1"/>
</dbReference>
<dbReference type="InterPro" id="IPR025660">
    <property type="entry name" value="Pept_his_AS"/>
</dbReference>
<dbReference type="InterPro" id="IPR000169">
    <property type="entry name" value="Pept_cys_AS"/>
</dbReference>
<accession>T1KIL6</accession>
<dbReference type="AlphaFoldDB" id="T1KIL6"/>
<feature type="domain" description="Peptidase C1A papain C-terminal" evidence="8">
    <location>
        <begin position="124"/>
        <end position="342"/>
    </location>
</feature>
<evidence type="ECO:0000256" key="5">
    <source>
        <dbReference type="ARBA" id="ARBA00023145"/>
    </source>
</evidence>
<dbReference type="STRING" id="32264.T1KIL6"/>
<evidence type="ECO:0008006" key="12">
    <source>
        <dbReference type="Google" id="ProtNLM"/>
    </source>
</evidence>
<name>T1KIL6_TETUR</name>
<dbReference type="PRINTS" id="PR00705">
    <property type="entry name" value="PAPAIN"/>
</dbReference>
<gene>
    <name evidence="10" type="primary">107364383</name>
</gene>
<keyword evidence="4" id="KW-0788">Thiol protease</keyword>
<evidence type="ECO:0000256" key="6">
    <source>
        <dbReference type="ARBA" id="ARBA00023157"/>
    </source>
</evidence>
<reference evidence="10" key="2">
    <citation type="submission" date="2015-06" db="UniProtKB">
        <authorList>
            <consortium name="EnsemblMetazoa"/>
        </authorList>
    </citation>
    <scope>IDENTIFICATION</scope>
</reference>
<dbReference type="OMA" id="SINHIAT"/>
<organism evidence="10 11">
    <name type="scientific">Tetranychus urticae</name>
    <name type="common">Two-spotted spider mite</name>
    <dbReference type="NCBI Taxonomy" id="32264"/>
    <lineage>
        <taxon>Eukaryota</taxon>
        <taxon>Metazoa</taxon>
        <taxon>Ecdysozoa</taxon>
        <taxon>Arthropoda</taxon>
        <taxon>Chelicerata</taxon>
        <taxon>Arachnida</taxon>
        <taxon>Acari</taxon>
        <taxon>Acariformes</taxon>
        <taxon>Trombidiformes</taxon>
        <taxon>Prostigmata</taxon>
        <taxon>Eleutherengona</taxon>
        <taxon>Raphignathae</taxon>
        <taxon>Tetranychoidea</taxon>
        <taxon>Tetranychidae</taxon>
        <taxon>Tetranychus</taxon>
    </lineage>
</organism>
<dbReference type="PROSITE" id="PS00139">
    <property type="entry name" value="THIOL_PROTEASE_CYS"/>
    <property type="match status" value="1"/>
</dbReference>
<keyword evidence="7" id="KW-0732">Signal</keyword>
<dbReference type="EnsemblMetazoa" id="tetur12g01810.1">
    <property type="protein sequence ID" value="tetur12g01810.1"/>
    <property type="gene ID" value="tetur12g01810"/>
</dbReference>
<dbReference type="SUPFAM" id="SSF54001">
    <property type="entry name" value="Cysteine proteinases"/>
    <property type="match status" value="1"/>
</dbReference>
<dbReference type="HOGENOM" id="CLU_012184_1_2_1"/>
<evidence type="ECO:0000259" key="8">
    <source>
        <dbReference type="SMART" id="SM00645"/>
    </source>
</evidence>
<dbReference type="SMART" id="SM00848">
    <property type="entry name" value="Inhibitor_I29"/>
    <property type="match status" value="1"/>
</dbReference>
<evidence type="ECO:0000256" key="2">
    <source>
        <dbReference type="ARBA" id="ARBA00022670"/>
    </source>
</evidence>
<dbReference type="Gene3D" id="3.90.70.10">
    <property type="entry name" value="Cysteine proteinases"/>
    <property type="match status" value="1"/>
</dbReference>
<evidence type="ECO:0000259" key="9">
    <source>
        <dbReference type="SMART" id="SM00848"/>
    </source>
</evidence>
<evidence type="ECO:0000256" key="1">
    <source>
        <dbReference type="ARBA" id="ARBA00008455"/>
    </source>
</evidence>
<dbReference type="Pfam" id="PF08246">
    <property type="entry name" value="Inhibitor_I29"/>
    <property type="match status" value="1"/>
</dbReference>
<keyword evidence="11" id="KW-1185">Reference proteome</keyword>
<evidence type="ECO:0000256" key="3">
    <source>
        <dbReference type="ARBA" id="ARBA00022801"/>
    </source>
</evidence>
<dbReference type="InterPro" id="IPR013128">
    <property type="entry name" value="Peptidase_C1A"/>
</dbReference>
<evidence type="ECO:0000313" key="10">
    <source>
        <dbReference type="EnsemblMetazoa" id="tetur12g01810.1"/>
    </source>
</evidence>
<reference evidence="11" key="1">
    <citation type="submission" date="2011-08" db="EMBL/GenBank/DDBJ databases">
        <authorList>
            <person name="Rombauts S."/>
        </authorList>
    </citation>
    <scope>NUCLEOTIDE SEQUENCE</scope>
    <source>
        <strain evidence="11">London</strain>
    </source>
</reference>
<keyword evidence="2" id="KW-0645">Protease</keyword>
<feature type="signal peptide" evidence="7">
    <location>
        <begin position="1"/>
        <end position="24"/>
    </location>
</feature>
<dbReference type="InterPro" id="IPR038765">
    <property type="entry name" value="Papain-like_cys_pep_sf"/>
</dbReference>
<sequence>MSKLFKITVLLLIQFYCVLSLVHGHKKLFDPEKWNQFKLNYNKTYLKQSDEHYHRSIFFANLGRIENHNRRADQRLESYRLSINHFSDMEFTDFARRVLRYKPLDKNKLSKGRFYHYKTNVSASEASIDWRTKGVVSDVRDQGTCGSCWAFASVAAIESALAIANSNGEPKVPQLSEQNLIDCSFAEGNEGCLGGTMEAAYQYVLDADGLDTRQSYPYEDRQGECRFNSDTIGGKIKSYVEIIPDSEDYLLNAASKHVISVAIQATASFQLYSGGIFDDPTCDNRLDSLNHAIALIGYGSSDGQDYWLVKNSWGKYWGENGFGRIKRGSNHCGIASQASYPIV</sequence>
<keyword evidence="6" id="KW-1015">Disulfide bond</keyword>
<keyword evidence="5" id="KW-0865">Zymogen</keyword>
<dbReference type="InterPro" id="IPR013201">
    <property type="entry name" value="Prot_inhib_I29"/>
</dbReference>
<proteinExistence type="inferred from homology"/>
<comment type="similarity">
    <text evidence="1">Belongs to the peptidase C1 family.</text>
</comment>
<dbReference type="InterPro" id="IPR025661">
    <property type="entry name" value="Pept_asp_AS"/>
</dbReference>
<dbReference type="SMART" id="SM00645">
    <property type="entry name" value="Pept_C1"/>
    <property type="match status" value="1"/>
</dbReference>
<dbReference type="EMBL" id="CAEY01000114">
    <property type="status" value="NOT_ANNOTATED_CDS"/>
    <property type="molecule type" value="Genomic_DNA"/>
</dbReference>
<dbReference type="FunFam" id="3.90.70.10:FF:000039">
    <property type="entry name" value="Cysteine proteinase 2, putative"/>
    <property type="match status" value="1"/>
</dbReference>
<protein>
    <recommendedName>
        <fullName evidence="12">Peptidase C1A papain C-terminal domain-containing protein</fullName>
    </recommendedName>
</protein>
<keyword evidence="3" id="KW-0378">Hydrolase</keyword>